<dbReference type="RefSeq" id="WP_183818025.1">
    <property type="nucleotide sequence ID" value="NZ_JACHOB010000004.1"/>
</dbReference>
<dbReference type="EMBL" id="JACHOB010000004">
    <property type="protein sequence ID" value="MBB4659426.1"/>
    <property type="molecule type" value="Genomic_DNA"/>
</dbReference>
<dbReference type="PROSITE" id="PS51257">
    <property type="entry name" value="PROKAR_LIPOPROTEIN"/>
    <property type="match status" value="1"/>
</dbReference>
<name>A0A840I342_9PROT</name>
<evidence type="ECO:0000313" key="2">
    <source>
        <dbReference type="Proteomes" id="UP000563524"/>
    </source>
</evidence>
<sequence>MKRLILTLVAASLAGCMSYPETVSEQGASLSSLVVSNAPGRATLSVDGIDYGPARQFSGASSLAVTPGKHVVELFVDGRQVMSRDVFVGQAAQATVAY</sequence>
<evidence type="ECO:0000313" key="1">
    <source>
        <dbReference type="EMBL" id="MBB4659426.1"/>
    </source>
</evidence>
<keyword evidence="2" id="KW-1185">Reference proteome</keyword>
<accession>A0A840I342</accession>
<comment type="caution">
    <text evidence="1">The sequence shown here is derived from an EMBL/GenBank/DDBJ whole genome shotgun (WGS) entry which is preliminary data.</text>
</comment>
<dbReference type="AlphaFoldDB" id="A0A840I342"/>
<gene>
    <name evidence="1" type="ORF">GGQ59_001963</name>
</gene>
<proteinExistence type="predicted"/>
<protein>
    <recommendedName>
        <fullName evidence="3">PEGA domain-containing protein</fullName>
    </recommendedName>
</protein>
<dbReference type="Proteomes" id="UP000563524">
    <property type="component" value="Unassembled WGS sequence"/>
</dbReference>
<reference evidence="1 2" key="1">
    <citation type="submission" date="2020-08" db="EMBL/GenBank/DDBJ databases">
        <title>Genomic Encyclopedia of Type Strains, Phase IV (KMG-IV): sequencing the most valuable type-strain genomes for metagenomic binning, comparative biology and taxonomic classification.</title>
        <authorList>
            <person name="Goeker M."/>
        </authorList>
    </citation>
    <scope>NUCLEOTIDE SEQUENCE [LARGE SCALE GENOMIC DNA]</scope>
    <source>
        <strain evidence="1 2">DSM 102850</strain>
    </source>
</reference>
<organism evidence="1 2">
    <name type="scientific">Parvularcula dongshanensis</name>
    <dbReference type="NCBI Taxonomy" id="1173995"/>
    <lineage>
        <taxon>Bacteria</taxon>
        <taxon>Pseudomonadati</taxon>
        <taxon>Pseudomonadota</taxon>
        <taxon>Alphaproteobacteria</taxon>
        <taxon>Parvularculales</taxon>
        <taxon>Parvularculaceae</taxon>
        <taxon>Parvularcula</taxon>
    </lineage>
</organism>
<evidence type="ECO:0008006" key="3">
    <source>
        <dbReference type="Google" id="ProtNLM"/>
    </source>
</evidence>